<dbReference type="EMBL" id="JAUSVY010000018">
    <property type="protein sequence ID" value="MDQ0507436.1"/>
    <property type="molecule type" value="Genomic_DNA"/>
</dbReference>
<dbReference type="RefSeq" id="WP_237345820.1">
    <property type="nucleotide sequence ID" value="NZ_JABWGX010000013.1"/>
</dbReference>
<protein>
    <submittedName>
        <fullName evidence="2">Uncharacterized membrane protein YdcZ (DUF606 family)</fullName>
    </submittedName>
</protein>
<feature type="transmembrane region" description="Helical" evidence="1">
    <location>
        <begin position="12"/>
        <end position="31"/>
    </location>
</feature>
<keyword evidence="1" id="KW-0812">Transmembrane</keyword>
<evidence type="ECO:0000313" key="2">
    <source>
        <dbReference type="EMBL" id="MDQ0507436.1"/>
    </source>
</evidence>
<proteinExistence type="predicted"/>
<gene>
    <name evidence="2" type="ORF">QOZ94_004260</name>
</gene>
<reference evidence="2 3" key="1">
    <citation type="submission" date="2023-07" db="EMBL/GenBank/DDBJ databases">
        <title>Genomic Encyclopedia of Type Strains, Phase IV (KMG-IV): sequencing the most valuable type-strain genomes for metagenomic binning, comparative biology and taxonomic classification.</title>
        <authorList>
            <person name="Goeker M."/>
        </authorList>
    </citation>
    <scope>NUCLEOTIDE SEQUENCE [LARGE SCALE GENOMIC DNA]</scope>
    <source>
        <strain evidence="2 3">DSM 3770</strain>
    </source>
</reference>
<keyword evidence="1" id="KW-0472">Membrane</keyword>
<accession>A0ABU0LJX1</accession>
<dbReference type="Proteomes" id="UP001241747">
    <property type="component" value="Unassembled WGS sequence"/>
</dbReference>
<evidence type="ECO:0000313" key="3">
    <source>
        <dbReference type="Proteomes" id="UP001241747"/>
    </source>
</evidence>
<comment type="caution">
    <text evidence="2">The sequence shown here is derived from an EMBL/GenBank/DDBJ whole genome shotgun (WGS) entry which is preliminary data.</text>
</comment>
<keyword evidence="3" id="KW-1185">Reference proteome</keyword>
<feature type="transmembrane region" description="Helical" evidence="1">
    <location>
        <begin position="40"/>
        <end position="61"/>
    </location>
</feature>
<name>A0ABU0LJX1_XANAG</name>
<organism evidence="2 3">
    <name type="scientific">Xanthobacter agilis</name>
    <dbReference type="NCBI Taxonomy" id="47492"/>
    <lineage>
        <taxon>Bacteria</taxon>
        <taxon>Pseudomonadati</taxon>
        <taxon>Pseudomonadota</taxon>
        <taxon>Alphaproteobacteria</taxon>
        <taxon>Hyphomicrobiales</taxon>
        <taxon>Xanthobacteraceae</taxon>
        <taxon>Xanthobacter</taxon>
    </lineage>
</organism>
<sequence>MAWPDPDSTMWGAKLSTIIAGVGGGIVRAILLRHGWVKSCLGVVVGLVASLQGTPILSALVDHYGYDYLPDAEVEWLLSSLLGMTGLTIAEVLLARVKSLAQVAAK</sequence>
<feature type="transmembrane region" description="Helical" evidence="1">
    <location>
        <begin position="76"/>
        <end position="97"/>
    </location>
</feature>
<evidence type="ECO:0000256" key="1">
    <source>
        <dbReference type="SAM" id="Phobius"/>
    </source>
</evidence>
<keyword evidence="1" id="KW-1133">Transmembrane helix</keyword>